<name>A0A1X1D9L6_9GAMM</name>
<evidence type="ECO:0000313" key="2">
    <source>
        <dbReference type="Proteomes" id="UP000193104"/>
    </source>
</evidence>
<dbReference type="OrthoDB" id="6604308at2"/>
<keyword evidence="2" id="KW-1185">Reference proteome</keyword>
<accession>A0A1X1D9L6</accession>
<evidence type="ECO:0000313" key="1">
    <source>
        <dbReference type="EMBL" id="ORM73344.1"/>
    </source>
</evidence>
<gene>
    <name evidence="1" type="ORF">HA48_10045</name>
</gene>
<reference evidence="1 2" key="1">
    <citation type="journal article" date="2017" name="Antonie Van Leeuwenhoek">
        <title>Phylogenomic resolution of the bacterial genus Pantoea and its relationship with Erwinia and Tatumella.</title>
        <authorList>
            <person name="Palmer M."/>
            <person name="Steenkamp E.T."/>
            <person name="Coetzee M.P."/>
            <person name="Chan W.Y."/>
            <person name="van Zyl E."/>
            <person name="De Maayer P."/>
            <person name="Coutinho T.A."/>
            <person name="Blom J."/>
            <person name="Smits T.H."/>
            <person name="Duffy B."/>
            <person name="Venter S.N."/>
        </authorList>
    </citation>
    <scope>NUCLEOTIDE SEQUENCE [LARGE SCALE GENOMIC DNA]</scope>
    <source>
        <strain evidence="1 2">LMG 26277</strain>
    </source>
</reference>
<comment type="caution">
    <text evidence="1">The sequence shown here is derived from an EMBL/GenBank/DDBJ whole genome shotgun (WGS) entry which is preliminary data.</text>
</comment>
<dbReference type="RefSeq" id="WP_128601178.1">
    <property type="nucleotide sequence ID" value="NZ_MLFS01000023.1"/>
</dbReference>
<organism evidence="1 2">
    <name type="scientific">Pantoea wallisii</name>
    <dbReference type="NCBI Taxonomy" id="1076551"/>
    <lineage>
        <taxon>Bacteria</taxon>
        <taxon>Pseudomonadati</taxon>
        <taxon>Pseudomonadota</taxon>
        <taxon>Gammaproteobacteria</taxon>
        <taxon>Enterobacterales</taxon>
        <taxon>Erwiniaceae</taxon>
        <taxon>Pantoea</taxon>
    </lineage>
</organism>
<sequence length="68" mass="7223">MLENYFGTDDVTDENKKRLLAVQAALEIAKAAVAAPTSNSSVKSGYDLDNVAKRVADLADAIQDALEP</sequence>
<protein>
    <submittedName>
        <fullName evidence="1">Uncharacterized protein</fullName>
    </submittedName>
</protein>
<dbReference type="EMBL" id="MLFS01000023">
    <property type="protein sequence ID" value="ORM73344.1"/>
    <property type="molecule type" value="Genomic_DNA"/>
</dbReference>
<proteinExistence type="predicted"/>
<dbReference type="Proteomes" id="UP000193104">
    <property type="component" value="Unassembled WGS sequence"/>
</dbReference>
<dbReference type="AlphaFoldDB" id="A0A1X1D9L6"/>